<dbReference type="AlphaFoldDB" id="A0A1H1FFC7"/>
<dbReference type="SUPFAM" id="SSF46565">
    <property type="entry name" value="Chaperone J-domain"/>
    <property type="match status" value="1"/>
</dbReference>
<organism evidence="2 3">
    <name type="scientific">Crystallibacter crystallopoietes</name>
    <dbReference type="NCBI Taxonomy" id="37928"/>
    <lineage>
        <taxon>Bacteria</taxon>
        <taxon>Bacillati</taxon>
        <taxon>Actinomycetota</taxon>
        <taxon>Actinomycetes</taxon>
        <taxon>Micrococcales</taxon>
        <taxon>Micrococcaceae</taxon>
        <taxon>Crystallibacter</taxon>
    </lineage>
</organism>
<dbReference type="KEGG" id="acry:AC20117_00370"/>
<dbReference type="GO" id="GO:0042026">
    <property type="term" value="P:protein refolding"/>
    <property type="evidence" value="ECO:0007669"/>
    <property type="project" value="TreeGrafter"/>
</dbReference>
<dbReference type="STRING" id="37928.SAMN04489742_3424"/>
<evidence type="ECO:0000313" key="3">
    <source>
        <dbReference type="Proteomes" id="UP000181917"/>
    </source>
</evidence>
<feature type="domain" description="J" evidence="1">
    <location>
        <begin position="5"/>
        <end position="66"/>
    </location>
</feature>
<dbReference type="CDD" id="cd06257">
    <property type="entry name" value="DnaJ"/>
    <property type="match status" value="1"/>
</dbReference>
<protein>
    <submittedName>
        <fullName evidence="2">DnaJ domain-containing protein</fullName>
    </submittedName>
</protein>
<sequence length="312" mass="34085">MTPPSHYETLGLPANATAQQIKAAYRRAARATHPDHGGDPSAFRQVTLAYEVLSNPQTRARYDRSYGTASVPNAPTDSEEAFAAGSNFTTAPHRRPGERRPAAADPAVYVPSYDTADASSLVPLSLARQQIHGAPRKRGVFGAASRLQREARTVRLLSQQILPEMPSARLVNGLHSPADRGFIDHALLAGYRLALIDSMLLPKGIFRWDGYALRKDGRIVDPPQLVPAVRRMQDLFPELNVQGWTVIHSPDGNLHEPVVDYARGYDPHSHAPVHVVNAARLIRELKKFLGSGPAPNTVHVPSLGRLLSGMHK</sequence>
<dbReference type="EMBL" id="FNKH01000002">
    <property type="protein sequence ID" value="SDQ99712.1"/>
    <property type="molecule type" value="Genomic_DNA"/>
</dbReference>
<dbReference type="GO" id="GO:0051082">
    <property type="term" value="F:unfolded protein binding"/>
    <property type="evidence" value="ECO:0007669"/>
    <property type="project" value="TreeGrafter"/>
</dbReference>
<dbReference type="Proteomes" id="UP000181917">
    <property type="component" value="Unassembled WGS sequence"/>
</dbReference>
<dbReference type="Pfam" id="PF00226">
    <property type="entry name" value="DnaJ"/>
    <property type="match status" value="1"/>
</dbReference>
<dbReference type="GO" id="GO:0005737">
    <property type="term" value="C:cytoplasm"/>
    <property type="evidence" value="ECO:0007669"/>
    <property type="project" value="TreeGrafter"/>
</dbReference>
<dbReference type="InterPro" id="IPR036869">
    <property type="entry name" value="J_dom_sf"/>
</dbReference>
<accession>A0A1H1FFC7</accession>
<evidence type="ECO:0000313" key="2">
    <source>
        <dbReference type="EMBL" id="SDQ99712.1"/>
    </source>
</evidence>
<keyword evidence="3" id="KW-1185">Reference proteome</keyword>
<evidence type="ECO:0000259" key="1">
    <source>
        <dbReference type="PROSITE" id="PS50076"/>
    </source>
</evidence>
<proteinExistence type="predicted"/>
<dbReference type="Gene3D" id="1.10.287.110">
    <property type="entry name" value="DnaJ domain"/>
    <property type="match status" value="1"/>
</dbReference>
<name>A0A1H1FFC7_9MICC</name>
<dbReference type="PANTHER" id="PTHR43096">
    <property type="entry name" value="DNAJ HOMOLOG 1, MITOCHONDRIAL-RELATED"/>
    <property type="match status" value="1"/>
</dbReference>
<dbReference type="InterPro" id="IPR001623">
    <property type="entry name" value="DnaJ_domain"/>
</dbReference>
<dbReference type="PROSITE" id="PS50076">
    <property type="entry name" value="DNAJ_2"/>
    <property type="match status" value="1"/>
</dbReference>
<dbReference type="PRINTS" id="PR00625">
    <property type="entry name" value="JDOMAIN"/>
</dbReference>
<dbReference type="RefSeq" id="WP_074701547.1">
    <property type="nucleotide sequence ID" value="NZ_CP018863.1"/>
</dbReference>
<dbReference type="SMART" id="SM00271">
    <property type="entry name" value="DnaJ"/>
    <property type="match status" value="1"/>
</dbReference>
<gene>
    <name evidence="2" type="ORF">SAMN04489742_3424</name>
</gene>
<dbReference type="PROSITE" id="PS00636">
    <property type="entry name" value="DNAJ_1"/>
    <property type="match status" value="1"/>
</dbReference>
<dbReference type="OrthoDB" id="5242140at2"/>
<dbReference type="InterPro" id="IPR018253">
    <property type="entry name" value="DnaJ_domain_CS"/>
</dbReference>
<dbReference type="PANTHER" id="PTHR43096:SF58">
    <property type="entry name" value="CHAPERONE DNAJ-DOMAIN SUPERFAMILY PROTEIN"/>
    <property type="match status" value="1"/>
</dbReference>
<reference evidence="2 3" key="1">
    <citation type="submission" date="2016-10" db="EMBL/GenBank/DDBJ databases">
        <authorList>
            <person name="de Groot N.N."/>
        </authorList>
    </citation>
    <scope>NUCLEOTIDE SEQUENCE [LARGE SCALE GENOMIC DNA]</scope>
    <source>
        <strain evidence="2 3">DSM 20117</strain>
    </source>
</reference>